<proteinExistence type="predicted"/>
<protein>
    <submittedName>
        <fullName evidence="1">Uncharacterized protein</fullName>
    </submittedName>
</protein>
<accession>A0ACC2NCG3</accession>
<comment type="caution">
    <text evidence="1">The sequence shown here is derived from an EMBL/GenBank/DDBJ whole genome shotgun (WGS) entry which is preliminary data.</text>
</comment>
<sequence length="226" mass="25194">MSDKRLISHSFPSRDQQRRQWIQEFGITTTLSTRSHVCSSHSLEEDYLPTKNGSKKLLKRNAIPSIILVEHQQDQIVNDADDADEPSVCEQPLPSKFVPSILKRRKKQHPSELLPAEQENNAWRMDEFDQAAQKAGSVGSANVPANVLANHSDNVAVLPEGYVQNENIESNNADTSPIHDSSNDHDDECDHFDDPDLAENIDGEDDIVDSPPDPSFGFDGAIEELE</sequence>
<name>A0ACC2NCG3_9HYME</name>
<evidence type="ECO:0000313" key="2">
    <source>
        <dbReference type="Proteomes" id="UP001239111"/>
    </source>
</evidence>
<reference evidence="1" key="1">
    <citation type="submission" date="2023-04" db="EMBL/GenBank/DDBJ databases">
        <title>A chromosome-level genome assembly of the parasitoid wasp Eretmocerus hayati.</title>
        <authorList>
            <person name="Zhong Y."/>
            <person name="Liu S."/>
            <person name="Liu Y."/>
        </authorList>
    </citation>
    <scope>NUCLEOTIDE SEQUENCE</scope>
    <source>
        <strain evidence="1">ZJU_SS_LIU_2023</strain>
    </source>
</reference>
<gene>
    <name evidence="1" type="ORF">QAD02_000040</name>
</gene>
<evidence type="ECO:0000313" key="1">
    <source>
        <dbReference type="EMBL" id="KAJ8668781.1"/>
    </source>
</evidence>
<keyword evidence="2" id="KW-1185">Reference proteome</keyword>
<dbReference type="EMBL" id="CM056743">
    <property type="protein sequence ID" value="KAJ8668781.1"/>
    <property type="molecule type" value="Genomic_DNA"/>
</dbReference>
<organism evidence="1 2">
    <name type="scientific">Eretmocerus hayati</name>
    <dbReference type="NCBI Taxonomy" id="131215"/>
    <lineage>
        <taxon>Eukaryota</taxon>
        <taxon>Metazoa</taxon>
        <taxon>Ecdysozoa</taxon>
        <taxon>Arthropoda</taxon>
        <taxon>Hexapoda</taxon>
        <taxon>Insecta</taxon>
        <taxon>Pterygota</taxon>
        <taxon>Neoptera</taxon>
        <taxon>Endopterygota</taxon>
        <taxon>Hymenoptera</taxon>
        <taxon>Apocrita</taxon>
        <taxon>Proctotrupomorpha</taxon>
        <taxon>Chalcidoidea</taxon>
        <taxon>Aphelinidae</taxon>
        <taxon>Aphelininae</taxon>
        <taxon>Eretmocerus</taxon>
    </lineage>
</organism>
<dbReference type="Proteomes" id="UP001239111">
    <property type="component" value="Chromosome 3"/>
</dbReference>